<gene>
    <name evidence="6" type="ORF">DES47_102568</name>
</gene>
<dbReference type="AlphaFoldDB" id="A0A4R6QQL6"/>
<comment type="similarity">
    <text evidence="1">Belongs to the LysR transcriptional regulatory family.</text>
</comment>
<dbReference type="Proteomes" id="UP000295361">
    <property type="component" value="Unassembled WGS sequence"/>
</dbReference>
<evidence type="ECO:0000256" key="1">
    <source>
        <dbReference type="ARBA" id="ARBA00009437"/>
    </source>
</evidence>
<reference evidence="6 7" key="1">
    <citation type="submission" date="2019-03" db="EMBL/GenBank/DDBJ databases">
        <title>Genomic Encyclopedia of Type Strains, Phase IV (KMG-IV): sequencing the most valuable type-strain genomes for metagenomic binning, comparative biology and taxonomic classification.</title>
        <authorList>
            <person name="Goeker M."/>
        </authorList>
    </citation>
    <scope>NUCLEOTIDE SEQUENCE [LARGE SCALE GENOMIC DNA]</scope>
    <source>
        <strain evidence="6 7">DSM 16998</strain>
    </source>
</reference>
<evidence type="ECO:0000313" key="7">
    <source>
        <dbReference type="Proteomes" id="UP000295361"/>
    </source>
</evidence>
<dbReference type="InterPro" id="IPR000847">
    <property type="entry name" value="LysR_HTH_N"/>
</dbReference>
<evidence type="ECO:0000259" key="5">
    <source>
        <dbReference type="PROSITE" id="PS50931"/>
    </source>
</evidence>
<dbReference type="FunFam" id="1.10.10.10:FF:000001">
    <property type="entry name" value="LysR family transcriptional regulator"/>
    <property type="match status" value="1"/>
</dbReference>
<dbReference type="Pfam" id="PF00126">
    <property type="entry name" value="HTH_1"/>
    <property type="match status" value="1"/>
</dbReference>
<name>A0A4R6QQL6_9BURK</name>
<dbReference type="Gene3D" id="3.40.190.290">
    <property type="match status" value="1"/>
</dbReference>
<dbReference type="InterPro" id="IPR036390">
    <property type="entry name" value="WH_DNA-bd_sf"/>
</dbReference>
<keyword evidence="2" id="KW-0805">Transcription regulation</keyword>
<dbReference type="Pfam" id="PF03466">
    <property type="entry name" value="LysR_substrate"/>
    <property type="match status" value="1"/>
</dbReference>
<dbReference type="OrthoDB" id="8928056at2"/>
<evidence type="ECO:0000256" key="4">
    <source>
        <dbReference type="ARBA" id="ARBA00023163"/>
    </source>
</evidence>
<comment type="caution">
    <text evidence="6">The sequence shown here is derived from an EMBL/GenBank/DDBJ whole genome shotgun (WGS) entry which is preliminary data.</text>
</comment>
<sequence>MELVPEMLVFARVVDAQGFSSAARQLGLSTSAVSRSVGRLEAQVGARLLQRTTRSVSVTELGREVYQRCVQIAALAREVQALAASQGAAPGGRLRISAPAVLGQVWLTPLLPGFLRAWPGVELDLMLQDRMVDLVSESVDAVIRITTDPPPGLAARPLFETRYRLVASPAWLQRRGLPQEPAALDPRELMYLGYGSFDDQLVLSRGAETRQLQMKSRITVSNTLAMLALAQAGEGIALLPDFTAAQALREGSVQALLPDWTLGGAYRPRQVLLLYPPTPWLPAKVRMFIDHLVVAGQGLDDAYTMQGQAREQ</sequence>
<dbReference type="InterPro" id="IPR036388">
    <property type="entry name" value="WH-like_DNA-bd_sf"/>
</dbReference>
<dbReference type="PROSITE" id="PS50931">
    <property type="entry name" value="HTH_LYSR"/>
    <property type="match status" value="1"/>
</dbReference>
<evidence type="ECO:0000256" key="2">
    <source>
        <dbReference type="ARBA" id="ARBA00023015"/>
    </source>
</evidence>
<dbReference type="InterPro" id="IPR058163">
    <property type="entry name" value="LysR-type_TF_proteobact-type"/>
</dbReference>
<evidence type="ECO:0000256" key="3">
    <source>
        <dbReference type="ARBA" id="ARBA00023125"/>
    </source>
</evidence>
<dbReference type="PANTHER" id="PTHR30537">
    <property type="entry name" value="HTH-TYPE TRANSCRIPTIONAL REGULATOR"/>
    <property type="match status" value="1"/>
</dbReference>
<keyword evidence="3" id="KW-0238">DNA-binding</keyword>
<proteinExistence type="inferred from homology"/>
<dbReference type="PRINTS" id="PR00039">
    <property type="entry name" value="HTHLYSR"/>
</dbReference>
<evidence type="ECO:0000313" key="6">
    <source>
        <dbReference type="EMBL" id="TDP72822.1"/>
    </source>
</evidence>
<dbReference type="InterPro" id="IPR005119">
    <property type="entry name" value="LysR_subst-bd"/>
</dbReference>
<organism evidence="6 7">
    <name type="scientific">Roseateles toxinivorans</name>
    <dbReference type="NCBI Taxonomy" id="270368"/>
    <lineage>
        <taxon>Bacteria</taxon>
        <taxon>Pseudomonadati</taxon>
        <taxon>Pseudomonadota</taxon>
        <taxon>Betaproteobacteria</taxon>
        <taxon>Burkholderiales</taxon>
        <taxon>Sphaerotilaceae</taxon>
        <taxon>Roseateles</taxon>
    </lineage>
</organism>
<dbReference type="InParanoid" id="A0A4R6QQL6"/>
<dbReference type="GO" id="GO:0003677">
    <property type="term" value="F:DNA binding"/>
    <property type="evidence" value="ECO:0007669"/>
    <property type="project" value="UniProtKB-KW"/>
</dbReference>
<keyword evidence="7" id="KW-1185">Reference proteome</keyword>
<dbReference type="Gene3D" id="1.10.10.10">
    <property type="entry name" value="Winged helix-like DNA-binding domain superfamily/Winged helix DNA-binding domain"/>
    <property type="match status" value="1"/>
</dbReference>
<dbReference type="EMBL" id="SNXS01000002">
    <property type="protein sequence ID" value="TDP72822.1"/>
    <property type="molecule type" value="Genomic_DNA"/>
</dbReference>
<dbReference type="GO" id="GO:0003700">
    <property type="term" value="F:DNA-binding transcription factor activity"/>
    <property type="evidence" value="ECO:0007669"/>
    <property type="project" value="InterPro"/>
</dbReference>
<dbReference type="RefSeq" id="WP_133700259.1">
    <property type="nucleotide sequence ID" value="NZ_SNXS01000002.1"/>
</dbReference>
<keyword evidence="4" id="KW-0804">Transcription</keyword>
<protein>
    <submittedName>
        <fullName evidence="6">LysR family transcriptional regulator</fullName>
    </submittedName>
</protein>
<dbReference type="CDD" id="cd08422">
    <property type="entry name" value="PBP2_CrgA_like"/>
    <property type="match status" value="1"/>
</dbReference>
<dbReference type="PANTHER" id="PTHR30537:SF5">
    <property type="entry name" value="HTH-TYPE TRANSCRIPTIONAL ACTIVATOR TTDR-RELATED"/>
    <property type="match status" value="1"/>
</dbReference>
<dbReference type="SUPFAM" id="SSF53850">
    <property type="entry name" value="Periplasmic binding protein-like II"/>
    <property type="match status" value="1"/>
</dbReference>
<feature type="domain" description="HTH lysR-type" evidence="5">
    <location>
        <begin position="1"/>
        <end position="59"/>
    </location>
</feature>
<accession>A0A4R6QQL6</accession>
<dbReference type="SUPFAM" id="SSF46785">
    <property type="entry name" value="Winged helix' DNA-binding domain"/>
    <property type="match status" value="1"/>
</dbReference>